<organism evidence="1 2">
    <name type="scientific">Cucurbitaria berberidis CBS 394.84</name>
    <dbReference type="NCBI Taxonomy" id="1168544"/>
    <lineage>
        <taxon>Eukaryota</taxon>
        <taxon>Fungi</taxon>
        <taxon>Dikarya</taxon>
        <taxon>Ascomycota</taxon>
        <taxon>Pezizomycotina</taxon>
        <taxon>Dothideomycetes</taxon>
        <taxon>Pleosporomycetidae</taxon>
        <taxon>Pleosporales</taxon>
        <taxon>Pleosporineae</taxon>
        <taxon>Cucurbitariaceae</taxon>
        <taxon>Cucurbitaria</taxon>
    </lineage>
</organism>
<dbReference type="GeneID" id="63844253"/>
<dbReference type="EMBL" id="ML976618">
    <property type="protein sequence ID" value="KAF1841905.1"/>
    <property type="molecule type" value="Genomic_DNA"/>
</dbReference>
<dbReference type="Proteomes" id="UP000800039">
    <property type="component" value="Unassembled WGS sequence"/>
</dbReference>
<evidence type="ECO:0000313" key="1">
    <source>
        <dbReference type="EMBL" id="KAF1841905.1"/>
    </source>
</evidence>
<name>A0A9P4GAA8_9PLEO</name>
<reference evidence="1" key="1">
    <citation type="submission" date="2020-01" db="EMBL/GenBank/DDBJ databases">
        <authorList>
            <consortium name="DOE Joint Genome Institute"/>
            <person name="Haridas S."/>
            <person name="Albert R."/>
            <person name="Binder M."/>
            <person name="Bloem J."/>
            <person name="Labutti K."/>
            <person name="Salamov A."/>
            <person name="Andreopoulos B."/>
            <person name="Baker S.E."/>
            <person name="Barry K."/>
            <person name="Bills G."/>
            <person name="Bluhm B.H."/>
            <person name="Cannon C."/>
            <person name="Castanera R."/>
            <person name="Culley D.E."/>
            <person name="Daum C."/>
            <person name="Ezra D."/>
            <person name="Gonzalez J.B."/>
            <person name="Henrissat B."/>
            <person name="Kuo A."/>
            <person name="Liang C."/>
            <person name="Lipzen A."/>
            <person name="Lutzoni F."/>
            <person name="Magnuson J."/>
            <person name="Mondo S."/>
            <person name="Nolan M."/>
            <person name="Ohm R."/>
            <person name="Pangilinan J."/>
            <person name="Park H.-J."/>
            <person name="Ramirez L."/>
            <person name="Alfaro M."/>
            <person name="Sun H."/>
            <person name="Tritt A."/>
            <person name="Yoshinaga Y."/>
            <person name="Zwiers L.-H."/>
            <person name="Turgeon B.G."/>
            <person name="Goodwin S.B."/>
            <person name="Spatafora J.W."/>
            <person name="Crous P.W."/>
            <person name="Grigoriev I.V."/>
        </authorList>
    </citation>
    <scope>NUCLEOTIDE SEQUENCE</scope>
    <source>
        <strain evidence="1">CBS 394.84</strain>
    </source>
</reference>
<sequence length="229" mass="25517">MVLLGSLGDGGQRKQFTPKAMFDWYEACRETIPGVGSFSGIEPLNHSWPVRQGFRKCDPRPTTCLHCGLTPLKKSIWLRTEAKYVCPSCWERSFKGQEKRQLVKDSGQVKCGRTACEWKFGPHVDSIKKERPGIAPKDGISGTWLCQPCFSAAVRTAKASGTIHVKAKRGLRAKRAGIACCQNVKCERLLGQNKMKNERPAVRPRSGISNLWLCINCFRKACCGTLDTK</sequence>
<gene>
    <name evidence="1" type="ORF">K460DRAFT_175672</name>
</gene>
<comment type="caution">
    <text evidence="1">The sequence shown here is derived from an EMBL/GenBank/DDBJ whole genome shotgun (WGS) entry which is preliminary data.</text>
</comment>
<dbReference type="AlphaFoldDB" id="A0A9P4GAA8"/>
<evidence type="ECO:0000313" key="2">
    <source>
        <dbReference type="Proteomes" id="UP000800039"/>
    </source>
</evidence>
<proteinExistence type="predicted"/>
<accession>A0A9P4GAA8</accession>
<protein>
    <submittedName>
        <fullName evidence="1">Uncharacterized protein</fullName>
    </submittedName>
</protein>
<dbReference type="RefSeq" id="XP_040784468.1">
    <property type="nucleotide sequence ID" value="XM_040927001.1"/>
</dbReference>
<keyword evidence="2" id="KW-1185">Reference proteome</keyword>